<dbReference type="GO" id="GO:0016020">
    <property type="term" value="C:membrane"/>
    <property type="evidence" value="ECO:0007669"/>
    <property type="project" value="InterPro"/>
</dbReference>
<dbReference type="PROSITE" id="PS51387">
    <property type="entry name" value="FAD_PCMH"/>
    <property type="match status" value="1"/>
</dbReference>
<dbReference type="Gene3D" id="1.10.45.10">
    <property type="entry name" value="Vanillyl-alcohol Oxidase, Chain A, domain 4"/>
    <property type="match status" value="1"/>
</dbReference>
<dbReference type="Gene3D" id="3.30.70.2520">
    <property type="match status" value="1"/>
</dbReference>
<dbReference type="InterPro" id="IPR036318">
    <property type="entry name" value="FAD-bd_PCMH-like_sf"/>
</dbReference>
<dbReference type="OrthoDB" id="610608at2759"/>
<dbReference type="Gene3D" id="3.30.43.10">
    <property type="entry name" value="Uridine Diphospho-n-acetylenolpyruvylglucosamine Reductase, domain 2"/>
    <property type="match status" value="1"/>
</dbReference>
<dbReference type="eggNOG" id="KOG4730">
    <property type="taxonomic scope" value="Eukaryota"/>
</dbReference>
<gene>
    <name evidence="3" type="ORF">AMSG_04513</name>
</gene>
<keyword evidence="4" id="KW-1185">Reference proteome</keyword>
<sequence>MLFALATYFGYGLGLCLVALVIHVLSQPDPYSFSLDTYFRFRNWSREVSLRPNSVVYPESVADVVAVVKETLAAGSSLRVVGAGHSWNDAMASSTTMVSLDRMDAILNIVWLDNGDAFASDDDGVLSADDSLFDSDDDSLGVFVPDGVGDDLPVPEWSEASHELDALLLAASDLPPCSIHSADAVAHVTVEAGIRFQALQDALAEQGLAFAALPSVAAQSAGGLIATGTHSNGPGHQNLSNYVAAVEIVDGAGNVRVVTNGPSCDDARWFDAVRLSLGSLGIITKITFELVPLFKLTKIEHPVSWDYVLDHVDELIESEEFFKLWTFPRTGVTQLSVYRRTDPSVPSTTGLASYLENVVIQQYVVNAVLWATSWFPSVIGPTMRCLTAILGERVAVDRSDALFNIPVLIRHFELEIAFSVESARQVLDDLLAELEASDLAFNMPLEIRFVAADQLWLSNNYSRAAIHITACLYGLDPKPYYDLFEAFAAQRGGRPHWGKYFTHDAAQLAALYPRWDEFQAARAAFDPHHVFANDWSSRVLGEPRA</sequence>
<dbReference type="Pfam" id="PF01565">
    <property type="entry name" value="FAD_binding_4"/>
    <property type="match status" value="2"/>
</dbReference>
<organism evidence="3 4">
    <name type="scientific">Thecamonas trahens ATCC 50062</name>
    <dbReference type="NCBI Taxonomy" id="461836"/>
    <lineage>
        <taxon>Eukaryota</taxon>
        <taxon>Apusozoa</taxon>
        <taxon>Apusomonadida</taxon>
        <taxon>Apusomonadidae</taxon>
        <taxon>Thecamonas</taxon>
    </lineage>
</organism>
<dbReference type="PANTHER" id="PTHR43762">
    <property type="entry name" value="L-GULONOLACTONE OXIDASE"/>
    <property type="match status" value="1"/>
</dbReference>
<evidence type="ECO:0000313" key="4">
    <source>
        <dbReference type="Proteomes" id="UP000054408"/>
    </source>
</evidence>
<dbReference type="Pfam" id="PF04030">
    <property type="entry name" value="ALO"/>
    <property type="match status" value="1"/>
</dbReference>
<dbReference type="Proteomes" id="UP000054408">
    <property type="component" value="Unassembled WGS sequence"/>
</dbReference>
<dbReference type="InterPro" id="IPR010031">
    <property type="entry name" value="FAD_lactone_oxidase-like"/>
</dbReference>
<evidence type="ECO:0000313" key="3">
    <source>
        <dbReference type="EMBL" id="KNC48283.1"/>
    </source>
</evidence>
<reference evidence="3 4" key="1">
    <citation type="submission" date="2010-05" db="EMBL/GenBank/DDBJ databases">
        <title>The Genome Sequence of Thecamonas trahens ATCC 50062.</title>
        <authorList>
            <consortium name="The Broad Institute Genome Sequencing Platform"/>
            <person name="Russ C."/>
            <person name="Cuomo C."/>
            <person name="Shea T."/>
            <person name="Young S.K."/>
            <person name="Zeng Q."/>
            <person name="Koehrsen M."/>
            <person name="Haas B."/>
            <person name="Borodovsky M."/>
            <person name="Guigo R."/>
            <person name="Alvarado L."/>
            <person name="Berlin A."/>
            <person name="Bochicchio J."/>
            <person name="Borenstein D."/>
            <person name="Chapman S."/>
            <person name="Chen Z."/>
            <person name="Freedman E."/>
            <person name="Gellesch M."/>
            <person name="Goldberg J."/>
            <person name="Griggs A."/>
            <person name="Gujja S."/>
            <person name="Heilman E."/>
            <person name="Heiman D."/>
            <person name="Hepburn T."/>
            <person name="Howarth C."/>
            <person name="Jen D."/>
            <person name="Larson L."/>
            <person name="Mehta T."/>
            <person name="Park D."/>
            <person name="Pearson M."/>
            <person name="Roberts A."/>
            <person name="Saif S."/>
            <person name="Shenoy N."/>
            <person name="Sisk P."/>
            <person name="Stolte C."/>
            <person name="Sykes S."/>
            <person name="Thomson T."/>
            <person name="Walk T."/>
            <person name="White J."/>
            <person name="Yandava C."/>
            <person name="Burger G."/>
            <person name="Gray M.W."/>
            <person name="Holland P.W.H."/>
            <person name="King N."/>
            <person name="Lang F.B.F."/>
            <person name="Roger A.J."/>
            <person name="Ruiz-Trillo I."/>
            <person name="Lander E."/>
            <person name="Nusbaum C."/>
        </authorList>
    </citation>
    <scope>NUCLEOTIDE SEQUENCE [LARGE SCALE GENOMIC DNA]</scope>
    <source>
        <strain evidence="3 4">ATCC 50062</strain>
    </source>
</reference>
<dbReference type="RefSeq" id="XP_013758850.1">
    <property type="nucleotide sequence ID" value="XM_013903396.1"/>
</dbReference>
<dbReference type="InterPro" id="IPR007173">
    <property type="entry name" value="ALO_C"/>
</dbReference>
<dbReference type="InterPro" id="IPR016166">
    <property type="entry name" value="FAD-bd_PCMH"/>
</dbReference>
<dbReference type="SUPFAM" id="SSF56176">
    <property type="entry name" value="FAD-binding/transporter-associated domain-like"/>
    <property type="match status" value="2"/>
</dbReference>
<dbReference type="AlphaFoldDB" id="A0A0L0DAF7"/>
<name>A0A0L0DAF7_THETB</name>
<dbReference type="PANTHER" id="PTHR43762:SF1">
    <property type="entry name" value="D-ARABINONO-1,4-LACTONE OXIDASE"/>
    <property type="match status" value="1"/>
</dbReference>
<dbReference type="GO" id="GO:0071949">
    <property type="term" value="F:FAD binding"/>
    <property type="evidence" value="ECO:0007669"/>
    <property type="project" value="InterPro"/>
</dbReference>
<dbReference type="InterPro" id="IPR016167">
    <property type="entry name" value="FAD-bd_PCMH_sub1"/>
</dbReference>
<dbReference type="EMBL" id="GL349450">
    <property type="protein sequence ID" value="KNC48283.1"/>
    <property type="molecule type" value="Genomic_DNA"/>
</dbReference>
<dbReference type="GeneID" id="25564052"/>
<dbReference type="InterPro" id="IPR016171">
    <property type="entry name" value="Vanillyl_alc_oxidase_C-sub2"/>
</dbReference>
<dbReference type="Gene3D" id="3.30.465.10">
    <property type="match status" value="1"/>
</dbReference>
<feature type="domain" description="FAD-binding PCMH-type" evidence="2">
    <location>
        <begin position="48"/>
        <end position="293"/>
    </location>
</feature>
<dbReference type="PIRSF" id="PIRSF000136">
    <property type="entry name" value="LGO_GLO"/>
    <property type="match status" value="1"/>
</dbReference>
<dbReference type="InterPro" id="IPR006094">
    <property type="entry name" value="Oxid_FAD_bind_N"/>
</dbReference>
<dbReference type="GO" id="GO:0003885">
    <property type="term" value="F:D-arabinono-1,4-lactone oxidase activity"/>
    <property type="evidence" value="ECO:0007669"/>
    <property type="project" value="InterPro"/>
</dbReference>
<accession>A0A0L0DAF7</accession>
<evidence type="ECO:0000259" key="2">
    <source>
        <dbReference type="PROSITE" id="PS51387"/>
    </source>
</evidence>
<keyword evidence="1" id="KW-0560">Oxidoreductase</keyword>
<protein>
    <submittedName>
        <fullName evidence="3">FAD-linked oxidoreductase</fullName>
    </submittedName>
</protein>
<evidence type="ECO:0000256" key="1">
    <source>
        <dbReference type="ARBA" id="ARBA00023002"/>
    </source>
</evidence>
<proteinExistence type="predicted"/>
<dbReference type="STRING" id="461836.A0A0L0DAF7"/>
<dbReference type="OMA" id="FGVPGPW"/>
<dbReference type="InterPro" id="IPR016169">
    <property type="entry name" value="FAD-bd_PCMH_sub2"/>
</dbReference>